<reference evidence="2" key="1">
    <citation type="journal article" date="2019" name="Int. J. Syst. Evol. Microbiol.">
        <title>The Global Catalogue of Microorganisms (GCM) 10K type strain sequencing project: providing services to taxonomists for standard genome sequencing and annotation.</title>
        <authorList>
            <consortium name="The Broad Institute Genomics Platform"/>
            <consortium name="The Broad Institute Genome Sequencing Center for Infectious Disease"/>
            <person name="Wu L."/>
            <person name="Ma J."/>
        </authorList>
    </citation>
    <scope>NUCLEOTIDE SEQUENCE [LARGE SCALE GENOMIC DNA]</scope>
    <source>
        <strain evidence="2">CGMCC 1.7003</strain>
    </source>
</reference>
<evidence type="ECO:0000313" key="1">
    <source>
        <dbReference type="EMBL" id="GHG76953.1"/>
    </source>
</evidence>
<name>A0ABQ3L292_9ALTE</name>
<gene>
    <name evidence="1" type="ORF">GCM10010919_32240</name>
</gene>
<evidence type="ECO:0000313" key="2">
    <source>
        <dbReference type="Proteomes" id="UP000659697"/>
    </source>
</evidence>
<proteinExistence type="predicted"/>
<accession>A0ABQ3L292</accession>
<keyword evidence="2" id="KW-1185">Reference proteome</keyword>
<sequence length="97" mass="11191">MSANTMENKLAKYGVTEPVQRPKIKPVKQLDLDTPEGRLIVLSEAKRIMQIHVTNERQAKFTPNMENYKVNFSYEGLSLKKSGEHKSIAELKRQYAR</sequence>
<dbReference type="Proteomes" id="UP000659697">
    <property type="component" value="Unassembled WGS sequence"/>
</dbReference>
<comment type="caution">
    <text evidence="1">The sequence shown here is derived from an EMBL/GenBank/DDBJ whole genome shotgun (WGS) entry which is preliminary data.</text>
</comment>
<organism evidence="1 2">
    <name type="scientific">Alishewanella longhuensis</name>
    <dbReference type="NCBI Taxonomy" id="1091037"/>
    <lineage>
        <taxon>Bacteria</taxon>
        <taxon>Pseudomonadati</taxon>
        <taxon>Pseudomonadota</taxon>
        <taxon>Gammaproteobacteria</taxon>
        <taxon>Alteromonadales</taxon>
        <taxon>Alteromonadaceae</taxon>
        <taxon>Alishewanella</taxon>
    </lineage>
</organism>
<dbReference type="EMBL" id="BNAO01000010">
    <property type="protein sequence ID" value="GHG76953.1"/>
    <property type="molecule type" value="Genomic_DNA"/>
</dbReference>
<protein>
    <submittedName>
        <fullName evidence="1">Uncharacterized protein</fullName>
    </submittedName>
</protein>